<dbReference type="CDD" id="cd04191">
    <property type="entry name" value="Glucan_BSP_MdoH"/>
    <property type="match status" value="1"/>
</dbReference>
<proteinExistence type="inferred from homology"/>
<dbReference type="NCBIfam" id="NF003958">
    <property type="entry name" value="PRK05454.2-1"/>
    <property type="match status" value="1"/>
</dbReference>
<dbReference type="PANTHER" id="PTHR43867:SF5">
    <property type="entry name" value="GLUCANS BIOSYNTHESIS GLUCOSYLTRANSFERASE H"/>
    <property type="match status" value="1"/>
</dbReference>
<evidence type="ECO:0000259" key="14">
    <source>
        <dbReference type="Pfam" id="PF13632"/>
    </source>
</evidence>
<organism evidence="15 16">
    <name type="scientific">Caldimonas thermodepolymerans</name>
    <dbReference type="NCBI Taxonomy" id="215580"/>
    <lineage>
        <taxon>Bacteria</taxon>
        <taxon>Pseudomonadati</taxon>
        <taxon>Pseudomonadota</taxon>
        <taxon>Betaproteobacteria</taxon>
        <taxon>Burkholderiales</taxon>
        <taxon>Sphaerotilaceae</taxon>
        <taxon>Caldimonas</taxon>
    </lineage>
</organism>
<evidence type="ECO:0000256" key="2">
    <source>
        <dbReference type="ARBA" id="ARBA00005001"/>
    </source>
</evidence>
<evidence type="ECO:0000256" key="4">
    <source>
        <dbReference type="ARBA" id="ARBA00020585"/>
    </source>
</evidence>
<keyword evidence="5" id="KW-1003">Cell membrane</keyword>
<comment type="caution">
    <text evidence="15">The sequence shown here is derived from an EMBL/GenBank/DDBJ whole genome shotgun (WGS) entry which is preliminary data.</text>
</comment>
<evidence type="ECO:0000256" key="10">
    <source>
        <dbReference type="ARBA" id="ARBA00022989"/>
    </source>
</evidence>
<keyword evidence="10 13" id="KW-1133">Transmembrane helix</keyword>
<dbReference type="NCBIfam" id="NF003962">
    <property type="entry name" value="PRK05454.2-5"/>
    <property type="match status" value="1"/>
</dbReference>
<keyword evidence="6" id="KW-0997">Cell inner membrane</keyword>
<feature type="transmembrane region" description="Helical" evidence="13">
    <location>
        <begin position="435"/>
        <end position="456"/>
    </location>
</feature>
<keyword evidence="16" id="KW-1185">Reference proteome</keyword>
<evidence type="ECO:0000256" key="6">
    <source>
        <dbReference type="ARBA" id="ARBA00022519"/>
    </source>
</evidence>
<evidence type="ECO:0000256" key="3">
    <source>
        <dbReference type="ARBA" id="ARBA00009337"/>
    </source>
</evidence>
<dbReference type="SUPFAM" id="SSF53448">
    <property type="entry name" value="Nucleotide-diphospho-sugar transferases"/>
    <property type="match status" value="1"/>
</dbReference>
<dbReference type="InterPro" id="IPR029044">
    <property type="entry name" value="Nucleotide-diphossugar_trans"/>
</dbReference>
<dbReference type="InterPro" id="IPR001173">
    <property type="entry name" value="Glyco_trans_2-like"/>
</dbReference>
<dbReference type="Gene3D" id="3.90.550.10">
    <property type="entry name" value="Spore Coat Polysaccharide Biosynthesis Protein SpsA, Chain A"/>
    <property type="match status" value="1"/>
</dbReference>
<feature type="domain" description="Glycosyltransferase 2-like" evidence="14">
    <location>
        <begin position="260"/>
        <end position="454"/>
    </location>
</feature>
<feature type="transmembrane region" description="Helical" evidence="13">
    <location>
        <begin position="80"/>
        <end position="101"/>
    </location>
</feature>
<protein>
    <recommendedName>
        <fullName evidence="4">Glucans biosynthesis glucosyltransferase H</fullName>
    </recommendedName>
</protein>
<keyword evidence="11 13" id="KW-0472">Membrane</keyword>
<evidence type="ECO:0000256" key="11">
    <source>
        <dbReference type="ARBA" id="ARBA00023136"/>
    </source>
</evidence>
<gene>
    <name evidence="15" type="ORF">C1702_06090</name>
</gene>
<dbReference type="AlphaFoldDB" id="A0A2S5T6V1"/>
<feature type="transmembrane region" description="Helical" evidence="13">
    <location>
        <begin position="476"/>
        <end position="496"/>
    </location>
</feature>
<comment type="similarity">
    <text evidence="3">Belongs to the glycosyltransferase 2 family. OpgH subfamily.</text>
</comment>
<keyword evidence="9 13" id="KW-0812">Transmembrane</keyword>
<dbReference type="NCBIfam" id="NF003960">
    <property type="entry name" value="PRK05454.2-3"/>
    <property type="match status" value="1"/>
</dbReference>
<dbReference type="Pfam" id="PF13632">
    <property type="entry name" value="Glyco_trans_2_3"/>
    <property type="match status" value="1"/>
</dbReference>
<dbReference type="EMBL" id="PSNY01000005">
    <property type="protein sequence ID" value="PPE70710.1"/>
    <property type="molecule type" value="Genomic_DNA"/>
</dbReference>
<evidence type="ECO:0000256" key="12">
    <source>
        <dbReference type="SAM" id="MobiDB-lite"/>
    </source>
</evidence>
<accession>A0A2S5T6V1</accession>
<comment type="subcellular location">
    <subcellularLocation>
        <location evidence="1">Cell inner membrane</location>
        <topology evidence="1">Multi-pass membrane protein</topology>
    </subcellularLocation>
</comment>
<keyword evidence="8 15" id="KW-0808">Transferase</keyword>
<evidence type="ECO:0000256" key="13">
    <source>
        <dbReference type="SAM" id="Phobius"/>
    </source>
</evidence>
<sequence>MEQHHSSPMSPRGITPPHTSGPTAGASAPPIRRASMPAQPWHGFFRGLAAGLAGLLRRQDAAPAAPLAAWERAAITRRRVFLALIALSTTIATALMAQVQPPYQHPALQYGQIVLFALLFAWVSAGFFTAVMGFYVMLRGDRHALSRQDVRHDPIRPDARTAIIMPICNEHVSTVFAGLRATCESLANSGAQQLFDVYVLSDTSDPDIRSAEIKAWGELRETLGDNARIYYRWRQRRTKRKAGNVADFCRRWGRNYRYMVVLDADSVMSGDCLVNLVRLMEANPKAGIIQTAPQAVGHATIHARSQQFASRVTGRLFTLGMAYWQLGESHYWGHNAIIRVEPFMKHCGLAPLPGRGALSGEIMSHDFVEAALMRRAGYHVWLATDLTGSYEQQPPNLLEELQRDRRWCQGNLQNARLIAEPGLHAVHRAMLATGALAYASAPLWLAFVVLGVALWLTGGLGASVTAFGLPIAVGGLWVGTLAMLVLPRVLGIAGILLRGEQRFYGGTAVLLKSALLEAGLSVLQAPVRMVAHSVFVFAALTGWRIDWKSPPREAESLRWRDAARRLLPSTSVILGAAVAAAAVNPALMLWMAPIALPLLMAVPLAVFTSQEGRGRRVSERGLLRIPEETWTPAVLRHAWSYAARQQRPTRWADVLQDESLFDLVRTAMGNRHTDRGRRALARRQLLLDLSAERSAESLAPTERMRFLSEPQSLEQLRLRHSILRGQVYGRQLARDMDRPRAAPHALAINSLRPAGGNSRTLH</sequence>
<keyword evidence="7" id="KW-0328">Glycosyltransferase</keyword>
<evidence type="ECO:0000256" key="7">
    <source>
        <dbReference type="ARBA" id="ARBA00022676"/>
    </source>
</evidence>
<evidence type="ECO:0000256" key="1">
    <source>
        <dbReference type="ARBA" id="ARBA00004429"/>
    </source>
</evidence>
<evidence type="ECO:0000256" key="5">
    <source>
        <dbReference type="ARBA" id="ARBA00022475"/>
    </source>
</evidence>
<reference evidence="15 16" key="1">
    <citation type="submission" date="2018-02" db="EMBL/GenBank/DDBJ databases">
        <title>Reclassifiation of [Polyangium] brachysporum DSM 7029 as Guopingzhaonella breviflexa gen. nov., sp. nov., a member of the family Comamonadaceae.</title>
        <authorList>
            <person name="Tang B."/>
        </authorList>
    </citation>
    <scope>NUCLEOTIDE SEQUENCE [LARGE SCALE GENOMIC DNA]</scope>
    <source>
        <strain evidence="15 16">DSM 15344</strain>
    </source>
</reference>
<evidence type="ECO:0000313" key="16">
    <source>
        <dbReference type="Proteomes" id="UP000239406"/>
    </source>
</evidence>
<comment type="pathway">
    <text evidence="2">Glycan metabolism; osmoregulated periplasmic glucan (OPG) biosynthesis.</text>
</comment>
<dbReference type="GO" id="GO:0005886">
    <property type="term" value="C:plasma membrane"/>
    <property type="evidence" value="ECO:0007669"/>
    <property type="project" value="UniProtKB-SubCell"/>
</dbReference>
<feature type="transmembrane region" description="Helical" evidence="13">
    <location>
        <begin position="566"/>
        <end position="583"/>
    </location>
</feature>
<name>A0A2S5T6V1_9BURK</name>
<evidence type="ECO:0000256" key="8">
    <source>
        <dbReference type="ARBA" id="ARBA00022679"/>
    </source>
</evidence>
<dbReference type="PANTHER" id="PTHR43867">
    <property type="entry name" value="CELLULOSE SYNTHASE CATALYTIC SUBUNIT A [UDP-FORMING]"/>
    <property type="match status" value="1"/>
</dbReference>
<feature type="transmembrane region" description="Helical" evidence="13">
    <location>
        <begin position="113"/>
        <end position="138"/>
    </location>
</feature>
<dbReference type="Proteomes" id="UP000239406">
    <property type="component" value="Unassembled WGS sequence"/>
</dbReference>
<evidence type="ECO:0000256" key="9">
    <source>
        <dbReference type="ARBA" id="ARBA00022692"/>
    </source>
</evidence>
<feature type="region of interest" description="Disordered" evidence="12">
    <location>
        <begin position="1"/>
        <end position="32"/>
    </location>
</feature>
<dbReference type="GO" id="GO:0016758">
    <property type="term" value="F:hexosyltransferase activity"/>
    <property type="evidence" value="ECO:0007669"/>
    <property type="project" value="TreeGrafter"/>
</dbReference>
<dbReference type="InterPro" id="IPR050321">
    <property type="entry name" value="Glycosyltr_2/OpgH_subfam"/>
</dbReference>
<evidence type="ECO:0000313" key="15">
    <source>
        <dbReference type="EMBL" id="PPE70710.1"/>
    </source>
</evidence>
<feature type="transmembrane region" description="Helical" evidence="13">
    <location>
        <begin position="589"/>
        <end position="607"/>
    </location>
</feature>